<keyword evidence="1" id="KW-0812">Transmembrane</keyword>
<feature type="transmembrane region" description="Helical" evidence="1">
    <location>
        <begin position="465"/>
        <end position="488"/>
    </location>
</feature>
<feature type="transmembrane region" description="Helical" evidence="1">
    <location>
        <begin position="54"/>
        <end position="73"/>
    </location>
</feature>
<feature type="transmembrane region" description="Helical" evidence="1">
    <location>
        <begin position="29"/>
        <end position="48"/>
    </location>
</feature>
<reference evidence="3" key="1">
    <citation type="submission" date="2020-07" db="EMBL/GenBank/DDBJ databases">
        <title>Huge and variable diversity of episymbiotic CPR bacteria and DPANN archaea in groundwater ecosystems.</title>
        <authorList>
            <person name="He C.Y."/>
            <person name="Keren R."/>
            <person name="Whittaker M."/>
            <person name="Farag I.F."/>
            <person name="Doudna J."/>
            <person name="Cate J.H.D."/>
            <person name="Banfield J.F."/>
        </authorList>
    </citation>
    <scope>NUCLEOTIDE SEQUENCE</scope>
    <source>
        <strain evidence="3">NC_groundwater_191_Ag_S-0.1um_45_8</strain>
    </source>
</reference>
<dbReference type="InterPro" id="IPR001173">
    <property type="entry name" value="Glyco_trans_2-like"/>
</dbReference>
<sequence length="512" mass="59737">MDTKWYLRIGRATEIANPRDRIIYRMLEIMPGVLAWGTLVGLVVLSIFQPAWVAVFIILFDVYWFVKVLYLSFHLRSGYRRLKENLKIDWWSKLKERSDWEDYWHLVVLPMYQEPYEVVRQTFKALLDSKYNQNKMIMVLALEERGGADPLQTAEKIKKEFGSEFFKLLVTVHPQNIPGELAGKGANECWAVKRVKEEIIDPLNLPHEKIIVSVFDVDTNVWPQYFALLTHKYIAHPNPARASFQPVPIFTNNIWEAPALARVVSFSSSFWLTMQQERPERQVTFSSHSMSFKTLAEVGFWQTNIVSEDSRIFWQCYNFYNGNYETVSLYAPVYMDAAVDETFWKSLKALYKQQRRWAWGAENLVYCLFAFTKNKTLPLTKKLRHGFNLVEGYYSWATNALIIFLMGWLPVFLGGTTFNVTVLSYNLPRITRTIMTLAMLGLVSSAVISMNLLPPRPPRYGRHKYIWMILQWALVPFTTIIFGSIPALDAQTRLMLGKYMGFWVTPKNRLTK</sequence>
<proteinExistence type="predicted"/>
<evidence type="ECO:0000259" key="2">
    <source>
        <dbReference type="Pfam" id="PF13632"/>
    </source>
</evidence>
<dbReference type="Gene3D" id="3.90.550.10">
    <property type="entry name" value="Spore Coat Polysaccharide Biosynthesis Protein SpsA, Chain A"/>
    <property type="match status" value="1"/>
</dbReference>
<evidence type="ECO:0000256" key="1">
    <source>
        <dbReference type="SAM" id="Phobius"/>
    </source>
</evidence>
<dbReference type="InterPro" id="IPR029044">
    <property type="entry name" value="Nucleotide-diphossugar_trans"/>
</dbReference>
<dbReference type="AlphaFoldDB" id="A0A9D6DR99"/>
<feature type="transmembrane region" description="Helical" evidence="1">
    <location>
        <begin position="393"/>
        <end position="413"/>
    </location>
</feature>
<feature type="transmembrane region" description="Helical" evidence="1">
    <location>
        <begin position="433"/>
        <end position="453"/>
    </location>
</feature>
<dbReference type="PANTHER" id="PTHR36851">
    <property type="entry name" value="UNNAMED PRODUCT"/>
    <property type="match status" value="1"/>
</dbReference>
<protein>
    <submittedName>
        <fullName evidence="3">Glycosyltransferase family 2 protein</fullName>
    </submittedName>
</protein>
<organism evidence="3 4">
    <name type="scientific">Candidatus Sungiibacteriota bacterium</name>
    <dbReference type="NCBI Taxonomy" id="2750080"/>
    <lineage>
        <taxon>Bacteria</taxon>
        <taxon>Candidatus Sungiibacteriota</taxon>
    </lineage>
</organism>
<gene>
    <name evidence="3" type="ORF">HYT38_02620</name>
</gene>
<dbReference type="EMBL" id="JACOYY010000074">
    <property type="protein sequence ID" value="MBI2052544.1"/>
    <property type="molecule type" value="Genomic_DNA"/>
</dbReference>
<dbReference type="SUPFAM" id="SSF53448">
    <property type="entry name" value="Nucleotide-diphospho-sugar transferases"/>
    <property type="match status" value="1"/>
</dbReference>
<accession>A0A9D6DR99</accession>
<evidence type="ECO:0000313" key="4">
    <source>
        <dbReference type="Proteomes" id="UP000786662"/>
    </source>
</evidence>
<keyword evidence="1" id="KW-1133">Transmembrane helix</keyword>
<dbReference type="Pfam" id="PF13632">
    <property type="entry name" value="Glyco_trans_2_3"/>
    <property type="match status" value="1"/>
</dbReference>
<keyword evidence="1" id="KW-0472">Membrane</keyword>
<comment type="caution">
    <text evidence="3">The sequence shown here is derived from an EMBL/GenBank/DDBJ whole genome shotgun (WGS) entry which is preliminary data.</text>
</comment>
<feature type="domain" description="Glycosyltransferase 2-like" evidence="2">
    <location>
        <begin position="212"/>
        <end position="410"/>
    </location>
</feature>
<evidence type="ECO:0000313" key="3">
    <source>
        <dbReference type="EMBL" id="MBI2052544.1"/>
    </source>
</evidence>
<name>A0A9D6DR99_9BACT</name>
<dbReference type="PANTHER" id="PTHR36851:SF1">
    <property type="entry name" value="GLYCO_TRANS_2-LIKE DOMAIN-CONTAINING PROTEIN"/>
    <property type="match status" value="1"/>
</dbReference>
<dbReference type="Proteomes" id="UP000786662">
    <property type="component" value="Unassembled WGS sequence"/>
</dbReference>